<dbReference type="AlphaFoldDB" id="A0A6A5YXK0"/>
<organism evidence="2 3">
    <name type="scientific">Lophiotrema nucula</name>
    <dbReference type="NCBI Taxonomy" id="690887"/>
    <lineage>
        <taxon>Eukaryota</taxon>
        <taxon>Fungi</taxon>
        <taxon>Dikarya</taxon>
        <taxon>Ascomycota</taxon>
        <taxon>Pezizomycotina</taxon>
        <taxon>Dothideomycetes</taxon>
        <taxon>Pleosporomycetidae</taxon>
        <taxon>Pleosporales</taxon>
        <taxon>Lophiotremataceae</taxon>
        <taxon>Lophiotrema</taxon>
    </lineage>
</organism>
<dbReference type="EMBL" id="ML977333">
    <property type="protein sequence ID" value="KAF2111909.1"/>
    <property type="molecule type" value="Genomic_DNA"/>
</dbReference>
<sequence>MTEQLPDKSAINPPNTAGSPQGPNEWIYETVETLLRNTYSSFKERKERIDALITTENLETTNRVKALKALLPEEVYVDEDAHLQAVLASVIQIEEQASAERTKRLQEELDKSFDVDYKIPKVLVEFVDKLGIRERKGVDALLRDSFKVTPRTLFALDYGMTKI</sequence>
<protein>
    <submittedName>
        <fullName evidence="2">Uncharacterized protein</fullName>
    </submittedName>
</protein>
<evidence type="ECO:0000256" key="1">
    <source>
        <dbReference type="SAM" id="MobiDB-lite"/>
    </source>
</evidence>
<proteinExistence type="predicted"/>
<evidence type="ECO:0000313" key="3">
    <source>
        <dbReference type="Proteomes" id="UP000799770"/>
    </source>
</evidence>
<accession>A0A6A5YXK0</accession>
<feature type="compositionally biased region" description="Polar residues" evidence="1">
    <location>
        <begin position="12"/>
        <end position="22"/>
    </location>
</feature>
<name>A0A6A5YXK0_9PLEO</name>
<gene>
    <name evidence="2" type="ORF">BDV96DRAFT_649877</name>
</gene>
<keyword evidence="3" id="KW-1185">Reference proteome</keyword>
<dbReference type="Proteomes" id="UP000799770">
    <property type="component" value="Unassembled WGS sequence"/>
</dbReference>
<feature type="region of interest" description="Disordered" evidence="1">
    <location>
        <begin position="1"/>
        <end position="24"/>
    </location>
</feature>
<evidence type="ECO:0000313" key="2">
    <source>
        <dbReference type="EMBL" id="KAF2111909.1"/>
    </source>
</evidence>
<reference evidence="2" key="1">
    <citation type="journal article" date="2020" name="Stud. Mycol.">
        <title>101 Dothideomycetes genomes: a test case for predicting lifestyles and emergence of pathogens.</title>
        <authorList>
            <person name="Haridas S."/>
            <person name="Albert R."/>
            <person name="Binder M."/>
            <person name="Bloem J."/>
            <person name="Labutti K."/>
            <person name="Salamov A."/>
            <person name="Andreopoulos B."/>
            <person name="Baker S."/>
            <person name="Barry K."/>
            <person name="Bills G."/>
            <person name="Bluhm B."/>
            <person name="Cannon C."/>
            <person name="Castanera R."/>
            <person name="Culley D."/>
            <person name="Daum C."/>
            <person name="Ezra D."/>
            <person name="Gonzalez J."/>
            <person name="Henrissat B."/>
            <person name="Kuo A."/>
            <person name="Liang C."/>
            <person name="Lipzen A."/>
            <person name="Lutzoni F."/>
            <person name="Magnuson J."/>
            <person name="Mondo S."/>
            <person name="Nolan M."/>
            <person name="Ohm R."/>
            <person name="Pangilinan J."/>
            <person name="Park H.-J."/>
            <person name="Ramirez L."/>
            <person name="Alfaro M."/>
            <person name="Sun H."/>
            <person name="Tritt A."/>
            <person name="Yoshinaga Y."/>
            <person name="Zwiers L.-H."/>
            <person name="Turgeon B."/>
            <person name="Goodwin S."/>
            <person name="Spatafora J."/>
            <person name="Crous P."/>
            <person name="Grigoriev I."/>
        </authorList>
    </citation>
    <scope>NUCLEOTIDE SEQUENCE</scope>
    <source>
        <strain evidence="2">CBS 627.86</strain>
    </source>
</reference>